<evidence type="ECO:0000259" key="3">
    <source>
        <dbReference type="Pfam" id="PF03703"/>
    </source>
</evidence>
<name>A0A0M4LWY7_9SPHN</name>
<feature type="region of interest" description="Disordered" evidence="1">
    <location>
        <begin position="160"/>
        <end position="180"/>
    </location>
</feature>
<feature type="transmembrane region" description="Helical" evidence="2">
    <location>
        <begin position="378"/>
        <end position="396"/>
    </location>
</feature>
<dbReference type="PATRIC" id="fig|361183.4.peg.2611"/>
<gene>
    <name evidence="4" type="ORF">AMC99_02657</name>
</gene>
<reference evidence="4 5" key="1">
    <citation type="submission" date="2015-09" db="EMBL/GenBank/DDBJ databases">
        <title>Complete genome sequence of a benzo[a]pyrene-degrading bacterium Altererythrobacter epoxidivorans CGMCC 1.7731T.</title>
        <authorList>
            <person name="Li Z."/>
            <person name="Cheng H."/>
            <person name="Huo Y."/>
            <person name="Xu X."/>
        </authorList>
    </citation>
    <scope>NUCLEOTIDE SEQUENCE [LARGE SCALE GENOMIC DNA]</scope>
    <source>
        <strain evidence="4 5">CGMCC 1.7731</strain>
    </source>
</reference>
<evidence type="ECO:0000313" key="5">
    <source>
        <dbReference type="Proteomes" id="UP000057938"/>
    </source>
</evidence>
<dbReference type="PANTHER" id="PTHR34473">
    <property type="entry name" value="UPF0699 TRANSMEMBRANE PROTEIN YDBS"/>
    <property type="match status" value="1"/>
</dbReference>
<dbReference type="PIRSF" id="PIRSF026631">
    <property type="entry name" value="UCP026631"/>
    <property type="match status" value="1"/>
</dbReference>
<dbReference type="OrthoDB" id="8481729at2"/>
<sequence length="509" mass="55733">MQDGEARRTDPKSFVVRGVMSLRNAVFPMVAAFFAMRDTSFGLFTAIVAGAAVLSISSLMSYLGWRRFTYRVGEEDIRVEQGIVSRAARSVPYERIQDVSLEQALIPRLFGLVEVKFETGSGGGEDLKLSYLPEAEGERLRELVREIHAGETAAIPAAAESDIDASDPVQSEAAGSEPGEPLFEMKPPRLLKFGMFEFSLAVVAVVFGITQQLDFLLPFDIWDLDEWQELLAGPGNWLAALGPMAQVVGAVLASISLLAVGVATGIIRTLTREWGFLLEKTPRGFRRRRGLFTKTDVVMPVHRVQALEIVTKMIRYRFGWRALKFVSLAQDAGSSSHVVAPFAQAEEIAPIIRAAGFEPPADSLDWHRASKRHRFDRMVIESTPFVLVAIVVAVAAPVVWFGLLPLIGAALTIVGNLYGWQFHKHALDARQVLSSDGYLSPSVKIASRVKLHSVEIVQGPIAQRRGYATVNLGLAGGAFAMSGVPLERARQLRRSIMESISATDFSKLA</sequence>
<evidence type="ECO:0000256" key="1">
    <source>
        <dbReference type="SAM" id="MobiDB-lite"/>
    </source>
</evidence>
<dbReference type="AlphaFoldDB" id="A0A0M4LWY7"/>
<feature type="transmembrane region" description="Helical" evidence="2">
    <location>
        <begin position="14"/>
        <end position="35"/>
    </location>
</feature>
<dbReference type="KEGG" id="aep:AMC99_02657"/>
<dbReference type="PANTHER" id="PTHR34473:SF2">
    <property type="entry name" value="UPF0699 TRANSMEMBRANE PROTEIN YDBT"/>
    <property type="match status" value="1"/>
</dbReference>
<feature type="transmembrane region" description="Helical" evidence="2">
    <location>
        <begin position="190"/>
        <end position="209"/>
    </location>
</feature>
<accession>A0A0M4LWY7</accession>
<protein>
    <submittedName>
        <fullName evidence="4">Membrane-flanked domain</fullName>
    </submittedName>
</protein>
<feature type="domain" description="YdbS-like PH" evidence="3">
    <location>
        <begin position="65"/>
        <end position="143"/>
    </location>
</feature>
<feature type="transmembrane region" description="Helical" evidence="2">
    <location>
        <begin position="244"/>
        <end position="267"/>
    </location>
</feature>
<organism evidence="4 5">
    <name type="scientific">Altererythrobacter epoxidivorans</name>
    <dbReference type="NCBI Taxonomy" id="361183"/>
    <lineage>
        <taxon>Bacteria</taxon>
        <taxon>Pseudomonadati</taxon>
        <taxon>Pseudomonadota</taxon>
        <taxon>Alphaproteobacteria</taxon>
        <taxon>Sphingomonadales</taxon>
        <taxon>Erythrobacteraceae</taxon>
        <taxon>Altererythrobacter</taxon>
    </lineage>
</organism>
<keyword evidence="2" id="KW-0812">Transmembrane</keyword>
<feature type="domain" description="YdbS-like PH" evidence="3">
    <location>
        <begin position="420"/>
        <end position="496"/>
    </location>
</feature>
<keyword evidence="5" id="KW-1185">Reference proteome</keyword>
<dbReference type="EMBL" id="CP012669">
    <property type="protein sequence ID" value="ALE17929.1"/>
    <property type="molecule type" value="Genomic_DNA"/>
</dbReference>
<proteinExistence type="predicted"/>
<dbReference type="Pfam" id="PF03703">
    <property type="entry name" value="bPH_2"/>
    <property type="match status" value="2"/>
</dbReference>
<dbReference type="STRING" id="361183.AMC99_02657"/>
<dbReference type="Proteomes" id="UP000057938">
    <property type="component" value="Chromosome"/>
</dbReference>
<dbReference type="InterPro" id="IPR005182">
    <property type="entry name" value="YdbS-like_PH"/>
</dbReference>
<evidence type="ECO:0000313" key="4">
    <source>
        <dbReference type="EMBL" id="ALE17929.1"/>
    </source>
</evidence>
<evidence type="ECO:0000256" key="2">
    <source>
        <dbReference type="SAM" id="Phobius"/>
    </source>
</evidence>
<feature type="transmembrane region" description="Helical" evidence="2">
    <location>
        <begin position="41"/>
        <end position="63"/>
    </location>
</feature>
<feature type="transmembrane region" description="Helical" evidence="2">
    <location>
        <begin position="402"/>
        <end position="420"/>
    </location>
</feature>
<dbReference type="InterPro" id="IPR014529">
    <property type="entry name" value="UCP026631"/>
</dbReference>
<keyword evidence="2" id="KW-1133">Transmembrane helix</keyword>
<keyword evidence="2" id="KW-0472">Membrane</keyword>